<dbReference type="RefSeq" id="WP_267219091.1">
    <property type="nucleotide sequence ID" value="NZ_JAPCWC010000003.1"/>
</dbReference>
<name>A0ABV6S9F4_9SPHN</name>
<dbReference type="InterPro" id="IPR027843">
    <property type="entry name" value="DUF4440"/>
</dbReference>
<evidence type="ECO:0000313" key="4">
    <source>
        <dbReference type="EMBL" id="MFC0685651.1"/>
    </source>
</evidence>
<proteinExistence type="predicted"/>
<comment type="caution">
    <text evidence="4">The sequence shown here is derived from an EMBL/GenBank/DDBJ whole genome shotgun (WGS) entry which is preliminary data.</text>
</comment>
<organism evidence="4 5">
    <name type="scientific">Novosphingobium clariflavum</name>
    <dbReference type="NCBI Taxonomy" id="2029884"/>
    <lineage>
        <taxon>Bacteria</taxon>
        <taxon>Pseudomonadati</taxon>
        <taxon>Pseudomonadota</taxon>
        <taxon>Alphaproteobacteria</taxon>
        <taxon>Sphingomonadales</taxon>
        <taxon>Sphingomonadaceae</taxon>
        <taxon>Novosphingobium</taxon>
    </lineage>
</organism>
<keyword evidence="5" id="KW-1185">Reference proteome</keyword>
<feature type="region of interest" description="Disordered" evidence="1">
    <location>
        <begin position="162"/>
        <end position="190"/>
    </location>
</feature>
<evidence type="ECO:0000313" key="5">
    <source>
        <dbReference type="Proteomes" id="UP001589858"/>
    </source>
</evidence>
<dbReference type="Pfam" id="PF14534">
    <property type="entry name" value="DUF4440"/>
    <property type="match status" value="1"/>
</dbReference>
<feature type="signal peptide" evidence="2">
    <location>
        <begin position="1"/>
        <end position="26"/>
    </location>
</feature>
<dbReference type="SUPFAM" id="SSF54427">
    <property type="entry name" value="NTF2-like"/>
    <property type="match status" value="1"/>
</dbReference>
<dbReference type="EMBL" id="JBHLTM010000055">
    <property type="protein sequence ID" value="MFC0685651.1"/>
    <property type="molecule type" value="Genomic_DNA"/>
</dbReference>
<dbReference type="InterPro" id="IPR032710">
    <property type="entry name" value="NTF2-like_dom_sf"/>
</dbReference>
<feature type="chain" id="PRO_5045179827" evidence="2">
    <location>
        <begin position="27"/>
        <end position="190"/>
    </location>
</feature>
<sequence>MTRRYPARLLLCAALGSALLPGLAHADTKSDLEARYTALKSAMDTREPDDIKPFLTPDFKRTDLGGNSMTADQMIDRLANIPVDPNRKSTNTIISVTVDGQTAQVEQRQDASDSREGRDGETHLFAMSELSHDTWVQTGTGWLLKSTEAEQITISRDGQVVRTMKKGDPMPPRGAGGPGGRMGPRPDGNN</sequence>
<dbReference type="Proteomes" id="UP001589858">
    <property type="component" value="Unassembled WGS sequence"/>
</dbReference>
<evidence type="ECO:0000259" key="3">
    <source>
        <dbReference type="Pfam" id="PF14534"/>
    </source>
</evidence>
<reference evidence="4 5" key="1">
    <citation type="submission" date="2024-09" db="EMBL/GenBank/DDBJ databases">
        <authorList>
            <person name="Sun Q."/>
            <person name="Mori K."/>
        </authorList>
    </citation>
    <scope>NUCLEOTIDE SEQUENCE [LARGE SCALE GENOMIC DNA]</scope>
    <source>
        <strain evidence="4 5">CICC 11035S</strain>
    </source>
</reference>
<dbReference type="Gene3D" id="3.10.450.50">
    <property type="match status" value="1"/>
</dbReference>
<feature type="domain" description="DUF4440" evidence="3">
    <location>
        <begin position="33"/>
        <end position="144"/>
    </location>
</feature>
<gene>
    <name evidence="4" type="ORF">ACFFF8_13695</name>
</gene>
<evidence type="ECO:0000256" key="1">
    <source>
        <dbReference type="SAM" id="MobiDB-lite"/>
    </source>
</evidence>
<accession>A0ABV6S9F4</accession>
<evidence type="ECO:0000256" key="2">
    <source>
        <dbReference type="SAM" id="SignalP"/>
    </source>
</evidence>
<keyword evidence="2" id="KW-0732">Signal</keyword>
<protein>
    <submittedName>
        <fullName evidence="4">Nuclear transport factor 2 family protein</fullName>
    </submittedName>
</protein>